<reference evidence="2 3" key="1">
    <citation type="submission" date="2021-07" db="EMBL/GenBank/DDBJ databases">
        <authorList>
            <person name="Palmer J.M."/>
        </authorList>
    </citation>
    <scope>NUCLEOTIDE SEQUENCE [LARGE SCALE GENOMIC DNA]</scope>
    <source>
        <strain evidence="2 3">AT_MEX2019</strain>
        <tissue evidence="2">Muscle</tissue>
    </source>
</reference>
<evidence type="ECO:0000313" key="3">
    <source>
        <dbReference type="Proteomes" id="UP001345963"/>
    </source>
</evidence>
<keyword evidence="3" id="KW-1185">Reference proteome</keyword>
<dbReference type="EMBL" id="JAHUTI010010443">
    <property type="protein sequence ID" value="MED6235430.1"/>
    <property type="molecule type" value="Genomic_DNA"/>
</dbReference>
<dbReference type="Proteomes" id="UP001345963">
    <property type="component" value="Unassembled WGS sequence"/>
</dbReference>
<evidence type="ECO:0000313" key="2">
    <source>
        <dbReference type="EMBL" id="MED6235430.1"/>
    </source>
</evidence>
<evidence type="ECO:0000256" key="1">
    <source>
        <dbReference type="SAM" id="MobiDB-lite"/>
    </source>
</evidence>
<feature type="compositionally biased region" description="Basic and acidic residues" evidence="1">
    <location>
        <begin position="1"/>
        <end position="16"/>
    </location>
</feature>
<proteinExistence type="predicted"/>
<gene>
    <name evidence="2" type="ORF">ATANTOWER_025943</name>
</gene>
<name>A0ABU7AC44_9TELE</name>
<comment type="caution">
    <text evidence="2">The sequence shown here is derived from an EMBL/GenBank/DDBJ whole genome shotgun (WGS) entry which is preliminary data.</text>
</comment>
<feature type="region of interest" description="Disordered" evidence="1">
    <location>
        <begin position="1"/>
        <end position="49"/>
    </location>
</feature>
<feature type="compositionally biased region" description="Pro residues" evidence="1">
    <location>
        <begin position="33"/>
        <end position="42"/>
    </location>
</feature>
<feature type="region of interest" description="Disordered" evidence="1">
    <location>
        <begin position="75"/>
        <end position="106"/>
    </location>
</feature>
<sequence length="106" mass="12233">MFNELRHLDGIKSLGKDRKRTPSLFAVASLPHPSVPRPPPPCLSDSHPSGASVRCSERQCACVREPRRSAHWFRRTSPDNRARQAGWWWRGRPDPEQEPEKHRGYL</sequence>
<accession>A0ABU7AC44</accession>
<protein>
    <submittedName>
        <fullName evidence="2">Uncharacterized protein</fullName>
    </submittedName>
</protein>
<organism evidence="2 3">
    <name type="scientific">Ataeniobius toweri</name>
    <dbReference type="NCBI Taxonomy" id="208326"/>
    <lineage>
        <taxon>Eukaryota</taxon>
        <taxon>Metazoa</taxon>
        <taxon>Chordata</taxon>
        <taxon>Craniata</taxon>
        <taxon>Vertebrata</taxon>
        <taxon>Euteleostomi</taxon>
        <taxon>Actinopterygii</taxon>
        <taxon>Neopterygii</taxon>
        <taxon>Teleostei</taxon>
        <taxon>Neoteleostei</taxon>
        <taxon>Acanthomorphata</taxon>
        <taxon>Ovalentaria</taxon>
        <taxon>Atherinomorphae</taxon>
        <taxon>Cyprinodontiformes</taxon>
        <taxon>Goodeidae</taxon>
        <taxon>Ataeniobius</taxon>
    </lineage>
</organism>
<feature type="compositionally biased region" description="Basic and acidic residues" evidence="1">
    <location>
        <begin position="91"/>
        <end position="106"/>
    </location>
</feature>